<dbReference type="SUPFAM" id="SSF54791">
    <property type="entry name" value="Eukaryotic type KH-domain (KH-domain type I)"/>
    <property type="match status" value="1"/>
</dbReference>
<evidence type="ECO:0000256" key="3">
    <source>
        <dbReference type="ARBA" id="ARBA00030267"/>
    </source>
</evidence>
<dbReference type="RefSeq" id="XP_022257552.1">
    <property type="nucleotide sequence ID" value="XM_022401844.1"/>
</dbReference>
<protein>
    <recommendedName>
        <fullName evidence="2">KH homology domain-containing protein 4</fullName>
    </recommendedName>
    <alternativeName>
        <fullName evidence="3">Brings lots of money 7</fullName>
    </alternativeName>
</protein>
<dbReference type="InterPro" id="IPR047889">
    <property type="entry name" value="KHDC4_KH-I_second"/>
</dbReference>
<accession>A0ABM1TNU6</accession>
<dbReference type="InterPro" id="IPR036612">
    <property type="entry name" value="KH_dom_type_1_sf"/>
</dbReference>
<dbReference type="PANTHER" id="PTHR15744">
    <property type="entry name" value="BLOM7"/>
    <property type="match status" value="1"/>
</dbReference>
<comment type="similarity">
    <text evidence="1">Belongs to the KHDC4 family.</text>
</comment>
<dbReference type="InterPro" id="IPR055256">
    <property type="entry name" value="KH_1_KHDC4/BBP-like"/>
</dbReference>
<evidence type="ECO:0000256" key="2">
    <source>
        <dbReference type="ARBA" id="ARBA00017795"/>
    </source>
</evidence>
<gene>
    <name evidence="8" type="primary">LOC106473394</name>
</gene>
<dbReference type="Pfam" id="PF22675">
    <property type="entry name" value="KH-I_KHDC4-BBP"/>
    <property type="match status" value="1"/>
</dbReference>
<keyword evidence="7" id="KW-1185">Reference proteome</keyword>
<feature type="compositionally biased region" description="Polar residues" evidence="5">
    <location>
        <begin position="583"/>
        <end position="618"/>
    </location>
</feature>
<dbReference type="Gene3D" id="3.30.1370.10">
    <property type="entry name" value="K Homology domain, type 1"/>
    <property type="match status" value="1"/>
</dbReference>
<feature type="compositionally biased region" description="Polar residues" evidence="5">
    <location>
        <begin position="701"/>
        <end position="711"/>
    </location>
</feature>
<dbReference type="SMART" id="SM00322">
    <property type="entry name" value="KH"/>
    <property type="match status" value="1"/>
</dbReference>
<dbReference type="InterPro" id="IPR031121">
    <property type="entry name" value="RIK/BLOM7"/>
</dbReference>
<organism evidence="7 8">
    <name type="scientific">Limulus polyphemus</name>
    <name type="common">Atlantic horseshoe crab</name>
    <dbReference type="NCBI Taxonomy" id="6850"/>
    <lineage>
        <taxon>Eukaryota</taxon>
        <taxon>Metazoa</taxon>
        <taxon>Ecdysozoa</taxon>
        <taxon>Arthropoda</taxon>
        <taxon>Chelicerata</taxon>
        <taxon>Merostomata</taxon>
        <taxon>Xiphosura</taxon>
        <taxon>Limulidae</taxon>
        <taxon>Limulus</taxon>
    </lineage>
</organism>
<feature type="compositionally biased region" description="Basic and acidic residues" evidence="5">
    <location>
        <begin position="645"/>
        <end position="664"/>
    </location>
</feature>
<evidence type="ECO:0000256" key="5">
    <source>
        <dbReference type="SAM" id="MobiDB-lite"/>
    </source>
</evidence>
<reference evidence="8" key="1">
    <citation type="submission" date="2025-08" db="UniProtKB">
        <authorList>
            <consortium name="RefSeq"/>
        </authorList>
    </citation>
    <scope>IDENTIFICATION</scope>
    <source>
        <tissue evidence="8">Muscle</tissue>
    </source>
</reference>
<dbReference type="CDD" id="cd22386">
    <property type="entry name" value="KH-I_KHDC4_rpt2"/>
    <property type="match status" value="1"/>
</dbReference>
<dbReference type="Proteomes" id="UP000694941">
    <property type="component" value="Unplaced"/>
</dbReference>
<evidence type="ECO:0000259" key="6">
    <source>
        <dbReference type="SMART" id="SM00322"/>
    </source>
</evidence>
<dbReference type="GeneID" id="106473394"/>
<evidence type="ECO:0000313" key="7">
    <source>
        <dbReference type="Proteomes" id="UP000694941"/>
    </source>
</evidence>
<sequence length="711" mass="74682">MSLLLEIPKDFLVLAPSPQSQQLFNGLTSTVSMSQMSSGHHFVQEKVYVGLEHASLSSIREKILGPEGSYLQHIRTETGASVTLRGKGSGFMEPTSGREAFEPLHIHITHPKPEGLQAAKALALNLVQTVHSELSQWTSHTAVPVRPVISYTTPEISSQSSGVYLTSSNSVVPLIAQAASTNNIADGFPAYGAFSQVVTHPWSGESMVTYVTNASSCFPTQVITGGIGSIIPPTLNTLAPSGSATTRLVPDSTVILPPTGIMTPSEVSELCMTVPSSITVTMGSLAPSSIEGIVSSVVAPVSVTSLGPIFTTPLYRPITMTVPFVSVPPPLISEPYPLVPQSSISGGVTTIPPPPISRTITIPHSSVSETLAHMAVPSVSVPVLPVPPPSLPRSIAPLLSDATAHIPPPSISGTMVSAPPPSISGAVAPVPPPPISNNIIPMAPSTLSGTVFPMVPHSIPGTMDLLTSSSPSGTVEFNNSASVAGSVNSIPHMTIPAAYSSAIMRQMSVAGAPLDTIRSFPHPPVSSSVTFMSPTCPPPPTGTPFQSEIAQARLSSYMESGRSVYPPISRPRKHQKRRFTEAPVQTNALEDTSANSVSLRLQEFVPSTQKNETVSPQEAVQEKDRELMPPPPPIPGKKGCQGEAFHFRLEDKTRQKGGLEEPERKRLKGALKGIAAVYGSDESDEDNSPAGSPTNWPPSPESGSTRSKGKV</sequence>
<feature type="region of interest" description="Disordered" evidence="5">
    <location>
        <begin position="560"/>
        <end position="711"/>
    </location>
</feature>
<comment type="function">
    <text evidence="4">RNA-binding protein involved in pre-mRNA splicing. Interacts with the PRP19C/Prp19 complex/NTC/Nineteen complex which is part of the spliceosome. Involved in regulating splice site selection. Binds preferentially RNA with A/C rich sequences and poly-C stretches.</text>
</comment>
<evidence type="ECO:0000256" key="4">
    <source>
        <dbReference type="ARBA" id="ARBA00045732"/>
    </source>
</evidence>
<name>A0ABM1TNU6_LIMPO</name>
<dbReference type="InterPro" id="IPR004087">
    <property type="entry name" value="KH_dom"/>
</dbReference>
<proteinExistence type="inferred from homology"/>
<dbReference type="PANTHER" id="PTHR15744:SF0">
    <property type="entry name" value="KH HOMOLOGY DOMAIN-CONTAINING PROTEIN 4"/>
    <property type="match status" value="1"/>
</dbReference>
<evidence type="ECO:0000256" key="1">
    <source>
        <dbReference type="ARBA" id="ARBA00006093"/>
    </source>
</evidence>
<feature type="domain" description="K Homology" evidence="6">
    <location>
        <begin position="43"/>
        <end position="128"/>
    </location>
</feature>
<evidence type="ECO:0000313" key="8">
    <source>
        <dbReference type="RefSeq" id="XP_022257552.1"/>
    </source>
</evidence>